<evidence type="ECO:0000313" key="2">
    <source>
        <dbReference type="EMBL" id="AGC45989.1"/>
    </source>
</evidence>
<keyword evidence="1" id="KW-0732">Signal</keyword>
<gene>
    <name evidence="2" type="ordered locus">MYSTI_04697</name>
</gene>
<dbReference type="PATRIC" id="fig|1278073.3.peg.4769"/>
<proteinExistence type="predicted"/>
<dbReference type="eggNOG" id="ENOG50332EZ">
    <property type="taxonomic scope" value="Bacteria"/>
</dbReference>
<accession>L7UHS3</accession>
<dbReference type="OrthoDB" id="5483604at2"/>
<dbReference type="HOGENOM" id="CLU_416059_0_0_7"/>
<evidence type="ECO:0008006" key="4">
    <source>
        <dbReference type="Google" id="ProtNLM"/>
    </source>
</evidence>
<name>L7UHS3_MYXSD</name>
<dbReference type="EMBL" id="CP004025">
    <property type="protein sequence ID" value="AGC45989.1"/>
    <property type="molecule type" value="Genomic_DNA"/>
</dbReference>
<dbReference type="KEGG" id="msd:MYSTI_04697"/>
<keyword evidence="3" id="KW-1185">Reference proteome</keyword>
<evidence type="ECO:0000313" key="3">
    <source>
        <dbReference type="Proteomes" id="UP000011131"/>
    </source>
</evidence>
<dbReference type="AlphaFoldDB" id="L7UHS3"/>
<sequence length="658" mass="69457">MTLIGRVFVLSAASMLFVAPTAHAAIGDRCSPQISSNAAAASACHTVCARYGMVFTGSWSNSPTHPPVKACLDSGGGQAVCNCALPDLSGEVPVVPTVHLVDAQTPLRLPTGLKKSCMQGPEGLHTSDLCPIATANGMSFWALSHVDNRLGMAIAAYDSSGNVVGLIEKAGARYVWDIEVYASNRTLVIKGQAGNVVTLKWAELLIPQMSEPTTANQVLWPTATSGLASWTNGVANYGAPAPFGSGSNQLLDPYVEHGAGKQLCAQRQQPWFDFSNPTVSSPFSTVTCISPPLAGQPTYNAAMKALLDAAVNDHGLMAALRTATTDDLLISVAASRGFTITSADIAQSRGHGAAFANRKRALAARTALASCGGANQLPCSQCTRETCVYWPFNFCCFFGVCSCTESSYSCAAGLQINLSGVCQPVCPIGQICKDFPVYLEYNDTGTKQNGVCESWLEKAHCAKGIPNSALAAYEVVFQGGLAYYKSTNTKVHTWTVSSASETLYVIDARDHKIYMVNVDGRYIEIRGGANCVGETRPAGSSTRGCVTPRLTTHAGILMGSLAGLPTPNSPPGHSVRHQIKVIGAGTVKVSHGVVQWISNDSGHFKPTQENLKKSIAQFKTAGFPDFPPKGDCSYNLKPVSGKEGVYRQDAVTGTHCEL</sequence>
<protein>
    <recommendedName>
        <fullName evidence="4">Lipoprotein</fullName>
    </recommendedName>
</protein>
<feature type="chain" id="PRO_5003983635" description="Lipoprotein" evidence="1">
    <location>
        <begin position="25"/>
        <end position="658"/>
    </location>
</feature>
<evidence type="ECO:0000256" key="1">
    <source>
        <dbReference type="SAM" id="SignalP"/>
    </source>
</evidence>
<organism evidence="2 3">
    <name type="scientific">Myxococcus stipitatus (strain DSM 14675 / JCM 12634 / Mx s8)</name>
    <dbReference type="NCBI Taxonomy" id="1278073"/>
    <lineage>
        <taxon>Bacteria</taxon>
        <taxon>Pseudomonadati</taxon>
        <taxon>Myxococcota</taxon>
        <taxon>Myxococcia</taxon>
        <taxon>Myxococcales</taxon>
        <taxon>Cystobacterineae</taxon>
        <taxon>Myxococcaceae</taxon>
        <taxon>Myxococcus</taxon>
    </lineage>
</organism>
<feature type="signal peptide" evidence="1">
    <location>
        <begin position="1"/>
        <end position="24"/>
    </location>
</feature>
<reference evidence="2 3" key="1">
    <citation type="journal article" date="2013" name="Genome Announc.">
        <title>Complete genome sequence of Myxococcus stipitatus strain DSM 14675, a fruiting myxobacterium.</title>
        <authorList>
            <person name="Huntley S."/>
            <person name="Kneip S."/>
            <person name="Treuner-Lange A."/>
            <person name="Sogaard-Andersen L."/>
        </authorList>
    </citation>
    <scope>NUCLEOTIDE SEQUENCE [LARGE SCALE GENOMIC DNA]</scope>
    <source>
        <strain evidence="3">DSM 14675 / JCM 12634 / Mx s8</strain>
    </source>
</reference>
<dbReference type="Proteomes" id="UP000011131">
    <property type="component" value="Chromosome"/>
</dbReference>